<evidence type="ECO:0000313" key="2">
    <source>
        <dbReference type="EMBL" id="SEM91992.1"/>
    </source>
</evidence>
<dbReference type="GO" id="GO:0030295">
    <property type="term" value="F:protein kinase activator activity"/>
    <property type="evidence" value="ECO:0007669"/>
    <property type="project" value="TreeGrafter"/>
</dbReference>
<dbReference type="InterPro" id="IPR016152">
    <property type="entry name" value="PTrfase/Anion_transptr"/>
</dbReference>
<evidence type="ECO:0000259" key="1">
    <source>
        <dbReference type="PROSITE" id="PS51094"/>
    </source>
</evidence>
<dbReference type="Proteomes" id="UP000199459">
    <property type="component" value="Unassembled WGS sequence"/>
</dbReference>
<dbReference type="AlphaFoldDB" id="A0A1H8CAL2"/>
<dbReference type="Pfam" id="PF00359">
    <property type="entry name" value="PTS_EIIA_2"/>
    <property type="match status" value="1"/>
</dbReference>
<dbReference type="SUPFAM" id="SSF55804">
    <property type="entry name" value="Phoshotransferase/anion transport protein"/>
    <property type="match status" value="1"/>
</dbReference>
<dbReference type="EMBL" id="FOCP01000004">
    <property type="protein sequence ID" value="SEM91992.1"/>
    <property type="molecule type" value="Genomic_DNA"/>
</dbReference>
<sequence length="155" mass="17023">MNLISQLLPESNVIIDLDVASKKRVFEQAGLLFENTIQIARSQVFDSLFAREKLGSTGLGQGVAIPHGRIKGLREAVAALVTMKEAIPFDAPDGQPVSIACILLVPEKATDTHLQILSELAQMFSDKKFREKILHSKDAAEIHQLIADWTPHVSN</sequence>
<feature type="domain" description="PTS EIIA type-2" evidence="1">
    <location>
        <begin position="6"/>
        <end position="149"/>
    </location>
</feature>
<evidence type="ECO:0000313" key="3">
    <source>
        <dbReference type="Proteomes" id="UP000199459"/>
    </source>
</evidence>
<organism evidence="2 3">
    <name type="scientific">Nitrosomonas marina</name>
    <dbReference type="NCBI Taxonomy" id="917"/>
    <lineage>
        <taxon>Bacteria</taxon>
        <taxon>Pseudomonadati</taxon>
        <taxon>Pseudomonadota</taxon>
        <taxon>Betaproteobacteria</taxon>
        <taxon>Nitrosomonadales</taxon>
        <taxon>Nitrosomonadaceae</taxon>
        <taxon>Nitrosomonas</taxon>
    </lineage>
</organism>
<dbReference type="CDD" id="cd00211">
    <property type="entry name" value="PTS_IIA_fru"/>
    <property type="match status" value="1"/>
</dbReference>
<accession>A0A1H8CAL2</accession>
<dbReference type="RefSeq" id="WP_090628402.1">
    <property type="nucleotide sequence ID" value="NZ_FOCP01000004.1"/>
</dbReference>
<dbReference type="PANTHER" id="PTHR47738:SF1">
    <property type="entry name" value="NITROGEN REGULATORY PROTEIN"/>
    <property type="match status" value="1"/>
</dbReference>
<dbReference type="OrthoDB" id="95460at2"/>
<name>A0A1H8CAL2_9PROT</name>
<reference evidence="2 3" key="1">
    <citation type="submission" date="2016-10" db="EMBL/GenBank/DDBJ databases">
        <authorList>
            <person name="de Groot N.N."/>
        </authorList>
    </citation>
    <scope>NUCLEOTIDE SEQUENCE [LARGE SCALE GENOMIC DNA]</scope>
    <source>
        <strain evidence="2 3">Nm22</strain>
    </source>
</reference>
<dbReference type="STRING" id="917.SAMN05216326_102164"/>
<dbReference type="PROSITE" id="PS00372">
    <property type="entry name" value="PTS_EIIA_TYPE_2_HIS"/>
    <property type="match status" value="1"/>
</dbReference>
<dbReference type="InterPro" id="IPR002178">
    <property type="entry name" value="PTS_EIIA_type-2_dom"/>
</dbReference>
<gene>
    <name evidence="2" type="ORF">SAMN05216325_10497</name>
</gene>
<dbReference type="Gene3D" id="3.40.930.10">
    <property type="entry name" value="Mannitol-specific EII, Chain A"/>
    <property type="match status" value="1"/>
</dbReference>
<dbReference type="PROSITE" id="PS51094">
    <property type="entry name" value="PTS_EIIA_TYPE_2"/>
    <property type="match status" value="1"/>
</dbReference>
<protein>
    <submittedName>
        <fullName evidence="2">PTS IIA-like nitrogen-regulatory protein PtsN</fullName>
    </submittedName>
</protein>
<dbReference type="PANTHER" id="PTHR47738">
    <property type="entry name" value="PTS SYSTEM FRUCTOSE-LIKE EIIA COMPONENT-RELATED"/>
    <property type="match status" value="1"/>
</dbReference>
<dbReference type="InterPro" id="IPR051541">
    <property type="entry name" value="PTS_SugarTrans_NitroReg"/>
</dbReference>
<proteinExistence type="predicted"/>